<name>A0A9W7TYC2_9PROT</name>
<keyword evidence="4" id="KW-1185">Reference proteome</keyword>
<evidence type="ECO:0000313" key="3">
    <source>
        <dbReference type="EMBL" id="KAA0679533.1"/>
    </source>
</evidence>
<dbReference type="Proteomes" id="UP000480854">
    <property type="component" value="Unassembled WGS sequence"/>
</dbReference>
<dbReference type="SUPFAM" id="SSF47413">
    <property type="entry name" value="lambda repressor-like DNA-binding domains"/>
    <property type="match status" value="1"/>
</dbReference>
<protein>
    <submittedName>
        <fullName evidence="3">XRE family transcriptional regulator</fullName>
    </submittedName>
</protein>
<organism evidence="3 4">
    <name type="scientific">Roseomonas genomospecies 6</name>
    <dbReference type="NCBI Taxonomy" id="214106"/>
    <lineage>
        <taxon>Bacteria</taxon>
        <taxon>Pseudomonadati</taxon>
        <taxon>Pseudomonadota</taxon>
        <taxon>Alphaproteobacteria</taxon>
        <taxon>Acetobacterales</taxon>
        <taxon>Roseomonadaceae</taxon>
        <taxon>Roseomonas</taxon>
    </lineage>
</organism>
<feature type="domain" description="HTH cro/C1-type" evidence="2">
    <location>
        <begin position="37"/>
        <end position="90"/>
    </location>
</feature>
<feature type="compositionally biased region" description="Basic and acidic residues" evidence="1">
    <location>
        <begin position="12"/>
        <end position="21"/>
    </location>
</feature>
<gene>
    <name evidence="3" type="ORF">DS843_16490</name>
</gene>
<reference evidence="3 4" key="1">
    <citation type="submission" date="2018-07" db="EMBL/GenBank/DDBJ databases">
        <title>Genome sequence of Azospirillum sp. ATCC 49961.</title>
        <authorList>
            <person name="Sant'Anna F.H."/>
            <person name="Baldani J.I."/>
            <person name="Zilli J.E."/>
            <person name="Reis V.M."/>
            <person name="Hartmann A."/>
            <person name="Cruz L."/>
            <person name="de Souza E.M."/>
            <person name="de Oliveira Pedrosa F."/>
            <person name="Passaglia L.M.P."/>
        </authorList>
    </citation>
    <scope>NUCLEOTIDE SEQUENCE [LARGE SCALE GENOMIC DNA]</scope>
    <source>
        <strain evidence="3 4">ATCC 49961</strain>
    </source>
</reference>
<dbReference type="RefSeq" id="WP_149469982.1">
    <property type="nucleotide sequence ID" value="NZ_QOKW01000012.1"/>
</dbReference>
<comment type="caution">
    <text evidence="3">The sequence shown here is derived from an EMBL/GenBank/DDBJ whole genome shotgun (WGS) entry which is preliminary data.</text>
</comment>
<dbReference type="PROSITE" id="PS50943">
    <property type="entry name" value="HTH_CROC1"/>
    <property type="match status" value="1"/>
</dbReference>
<evidence type="ECO:0000259" key="2">
    <source>
        <dbReference type="PROSITE" id="PS50943"/>
    </source>
</evidence>
<dbReference type="AlphaFoldDB" id="A0A9W7TYC2"/>
<dbReference type="GO" id="GO:0003677">
    <property type="term" value="F:DNA binding"/>
    <property type="evidence" value="ECO:0007669"/>
    <property type="project" value="InterPro"/>
</dbReference>
<evidence type="ECO:0000256" key="1">
    <source>
        <dbReference type="SAM" id="MobiDB-lite"/>
    </source>
</evidence>
<dbReference type="Gene3D" id="1.10.260.40">
    <property type="entry name" value="lambda repressor-like DNA-binding domains"/>
    <property type="match status" value="1"/>
</dbReference>
<dbReference type="SMART" id="SM00530">
    <property type="entry name" value="HTH_XRE"/>
    <property type="match status" value="1"/>
</dbReference>
<accession>A0A9W7TYC2</accession>
<dbReference type="OrthoDB" id="7376231at2"/>
<dbReference type="InterPro" id="IPR010982">
    <property type="entry name" value="Lambda_DNA-bd_dom_sf"/>
</dbReference>
<evidence type="ECO:0000313" key="4">
    <source>
        <dbReference type="Proteomes" id="UP000480854"/>
    </source>
</evidence>
<dbReference type="CDD" id="cd00093">
    <property type="entry name" value="HTH_XRE"/>
    <property type="match status" value="1"/>
</dbReference>
<dbReference type="InterPro" id="IPR001387">
    <property type="entry name" value="Cro/C1-type_HTH"/>
</dbReference>
<sequence>MMGFHDPNFTGRTDDADHMDDPSALFTPSPQEIAALVTAWRRLRGWKQETLAQFAAVSLSTVERIERGEAVSNESLDRVAVALEFKEGDFHRPRSRRGFDESLLETMRFFEGRLAVPCAPLKTQPQAAALLGCHAYLVDDGRCTPDAAEAVAILRENLDFYSLVLSDLAGPGEPVKKREIYTSLLADVQAVERRGYTALHTTYDADSRFGPVKVAVIGFFPRLTDPGAVKREFVFVPANIGG</sequence>
<dbReference type="Pfam" id="PF13560">
    <property type="entry name" value="HTH_31"/>
    <property type="match status" value="1"/>
</dbReference>
<proteinExistence type="predicted"/>
<dbReference type="EMBL" id="QOKW01000012">
    <property type="protein sequence ID" value="KAA0679533.1"/>
    <property type="molecule type" value="Genomic_DNA"/>
</dbReference>
<feature type="region of interest" description="Disordered" evidence="1">
    <location>
        <begin position="1"/>
        <end position="25"/>
    </location>
</feature>